<comment type="function">
    <text evidence="13">Master enzyme that delivers sulfur to a number of partners involved in Fe-S cluster assembly, tRNA modification or cofactor biosynthesis. Catalyzes the removal of elemental sulfur atoms from cysteine to produce alanine. Functions as a sulfur delivery protein for Fe-S cluster synthesis onto IscU, an Fe-S scaffold assembly protein, as well as other S acceptor proteins.</text>
</comment>
<dbReference type="Gene3D" id="3.90.1150.10">
    <property type="entry name" value="Aspartate Aminotransferase, domain 1"/>
    <property type="match status" value="1"/>
</dbReference>
<keyword evidence="13" id="KW-0963">Cytoplasm</keyword>
<dbReference type="NCBIfam" id="NF010611">
    <property type="entry name" value="PRK14012.1"/>
    <property type="match status" value="1"/>
</dbReference>
<dbReference type="HAMAP" id="MF_00331">
    <property type="entry name" value="Cys_desulf_IscS"/>
    <property type="match status" value="1"/>
</dbReference>
<feature type="active site" description="Cysteine persulfide intermediate" evidence="13">
    <location>
        <position position="332"/>
    </location>
</feature>
<dbReference type="SUPFAM" id="SSF53383">
    <property type="entry name" value="PLP-dependent transferases"/>
    <property type="match status" value="1"/>
</dbReference>
<dbReference type="InterPro" id="IPR015421">
    <property type="entry name" value="PyrdxlP-dep_Trfase_major"/>
</dbReference>
<feature type="binding site" evidence="13">
    <location>
        <begin position="79"/>
        <end position="80"/>
    </location>
    <ligand>
        <name>pyridoxal 5'-phosphate</name>
        <dbReference type="ChEBI" id="CHEBI:597326"/>
    </ligand>
</feature>
<accession>A0A4Y8MK38</accession>
<dbReference type="RefSeq" id="WP_134466318.1">
    <property type="nucleotide sequence ID" value="NZ_JBHMFL010000148.1"/>
</dbReference>
<dbReference type="FunFam" id="3.40.640.10:FF:000003">
    <property type="entry name" value="Cysteine desulfurase IscS"/>
    <property type="match status" value="1"/>
</dbReference>
<evidence type="ECO:0000256" key="1">
    <source>
        <dbReference type="ARBA" id="ARBA00001933"/>
    </source>
</evidence>
<proteinExistence type="inferred from homology"/>
<dbReference type="GO" id="GO:0046872">
    <property type="term" value="F:metal ion binding"/>
    <property type="evidence" value="ECO:0007669"/>
    <property type="project" value="UniProtKB-KW"/>
</dbReference>
<evidence type="ECO:0000256" key="6">
    <source>
        <dbReference type="ARBA" id="ARBA00022714"/>
    </source>
</evidence>
<dbReference type="InterPro" id="IPR015422">
    <property type="entry name" value="PyrdxlP-dep_Trfase_small"/>
</dbReference>
<evidence type="ECO:0000256" key="13">
    <source>
        <dbReference type="HAMAP-Rule" id="MF_00331"/>
    </source>
</evidence>
<keyword evidence="9 13" id="KW-0408">Iron</keyword>
<dbReference type="PANTHER" id="PTHR11601">
    <property type="entry name" value="CYSTEINE DESULFURYLASE FAMILY MEMBER"/>
    <property type="match status" value="1"/>
</dbReference>
<evidence type="ECO:0000256" key="2">
    <source>
        <dbReference type="ARBA" id="ARBA00005151"/>
    </source>
</evidence>
<dbReference type="GO" id="GO:0044571">
    <property type="term" value="P:[2Fe-2S] cluster assembly"/>
    <property type="evidence" value="ECO:0007669"/>
    <property type="project" value="UniProtKB-UniRule"/>
</dbReference>
<comment type="subunit">
    <text evidence="13">Homodimer. Forms a heterotetramer with IscU, interacts with other sulfur acceptors.</text>
</comment>
<evidence type="ECO:0000256" key="9">
    <source>
        <dbReference type="ARBA" id="ARBA00023004"/>
    </source>
</evidence>
<keyword evidence="5 13" id="KW-0808">Transferase</keyword>
<comment type="similarity">
    <text evidence="3 13">Belongs to the class-V pyridoxal-phosphate-dependent aminotransferase family. NifS/IscS subfamily.</text>
</comment>
<keyword evidence="8 13" id="KW-0663">Pyridoxal phosphate</keyword>
<dbReference type="GO" id="GO:0005737">
    <property type="term" value="C:cytoplasm"/>
    <property type="evidence" value="ECO:0007669"/>
    <property type="project" value="UniProtKB-SubCell"/>
</dbReference>
<reference evidence="15 16" key="1">
    <citation type="submission" date="2019-03" db="EMBL/GenBank/DDBJ databases">
        <title>Complete Genome Sequence of Paraburkholderia dipogonis ICMP 19430T, a Nitrogen-fixing Symbiont of the South African Invasive Legume Dipogon lignosus in New Zealand.</title>
        <authorList>
            <person name="De Meyer S.E."/>
        </authorList>
    </citation>
    <scope>NUCLEOTIDE SEQUENCE [LARGE SCALE GENOMIC DNA]</scope>
    <source>
        <strain evidence="15 16">ICMP 19430</strain>
    </source>
</reference>
<evidence type="ECO:0000256" key="4">
    <source>
        <dbReference type="ARBA" id="ARBA00012239"/>
    </source>
</evidence>
<evidence type="ECO:0000259" key="14">
    <source>
        <dbReference type="Pfam" id="PF00266"/>
    </source>
</evidence>
<evidence type="ECO:0000256" key="7">
    <source>
        <dbReference type="ARBA" id="ARBA00022723"/>
    </source>
</evidence>
<feature type="binding site" evidence="13">
    <location>
        <position position="187"/>
    </location>
    <ligand>
        <name>pyridoxal 5'-phosphate</name>
        <dbReference type="ChEBI" id="CHEBI:597326"/>
    </ligand>
</feature>
<dbReference type="PANTHER" id="PTHR11601:SF34">
    <property type="entry name" value="CYSTEINE DESULFURASE"/>
    <property type="match status" value="1"/>
</dbReference>
<dbReference type="UniPathway" id="UPA00266"/>
<dbReference type="PIRSF" id="PIRSF005572">
    <property type="entry name" value="NifS"/>
    <property type="match status" value="1"/>
</dbReference>
<evidence type="ECO:0000256" key="11">
    <source>
        <dbReference type="ARBA" id="ARBA00050776"/>
    </source>
</evidence>
<comment type="pathway">
    <text evidence="2 13">Cofactor biosynthesis; iron-sulfur cluster biosynthesis.</text>
</comment>
<dbReference type="GO" id="GO:0031071">
    <property type="term" value="F:cysteine desulfurase activity"/>
    <property type="evidence" value="ECO:0007669"/>
    <property type="project" value="UniProtKB-UniRule"/>
</dbReference>
<protein>
    <recommendedName>
        <fullName evidence="12 13">Cysteine desulfurase IscS</fullName>
        <ecNumber evidence="4 13">2.8.1.7</ecNumber>
    </recommendedName>
</protein>
<name>A0A4Y8MK38_9BURK</name>
<feature type="binding site" evidence="13">
    <location>
        <position position="247"/>
    </location>
    <ligand>
        <name>pyridoxal 5'-phosphate</name>
        <dbReference type="ChEBI" id="CHEBI:597326"/>
    </ligand>
</feature>
<evidence type="ECO:0000256" key="10">
    <source>
        <dbReference type="ARBA" id="ARBA00023014"/>
    </source>
</evidence>
<dbReference type="Gene3D" id="3.40.640.10">
    <property type="entry name" value="Type I PLP-dependent aspartate aminotransferase-like (Major domain)"/>
    <property type="match status" value="1"/>
</dbReference>
<organism evidence="15 16">
    <name type="scientific">Paraburkholderia dipogonis</name>
    <dbReference type="NCBI Taxonomy" id="1211383"/>
    <lineage>
        <taxon>Bacteria</taxon>
        <taxon>Pseudomonadati</taxon>
        <taxon>Pseudomonadota</taxon>
        <taxon>Betaproteobacteria</taxon>
        <taxon>Burkholderiales</taxon>
        <taxon>Burkholderiaceae</taxon>
        <taxon>Paraburkholderia</taxon>
    </lineage>
</organism>
<dbReference type="AlphaFoldDB" id="A0A4Y8MK38"/>
<evidence type="ECO:0000256" key="5">
    <source>
        <dbReference type="ARBA" id="ARBA00022679"/>
    </source>
</evidence>
<keyword evidence="6 13" id="KW-0001">2Fe-2S</keyword>
<dbReference type="EMBL" id="SNVI01000005">
    <property type="protein sequence ID" value="TFE37801.1"/>
    <property type="molecule type" value="Genomic_DNA"/>
</dbReference>
<evidence type="ECO:0000256" key="3">
    <source>
        <dbReference type="ARBA" id="ARBA00006490"/>
    </source>
</evidence>
<gene>
    <name evidence="13" type="primary">iscS</name>
    <name evidence="15" type="ORF">E2553_41195</name>
</gene>
<dbReference type="Pfam" id="PF00266">
    <property type="entry name" value="Aminotran_5"/>
    <property type="match status" value="1"/>
</dbReference>
<dbReference type="EC" id="2.8.1.7" evidence="4 13"/>
<dbReference type="InterPro" id="IPR010240">
    <property type="entry name" value="Cys_deSase_IscS"/>
</dbReference>
<comment type="caution">
    <text evidence="15">The sequence shown here is derived from an EMBL/GenBank/DDBJ whole genome shotgun (WGS) entry which is preliminary data.</text>
</comment>
<comment type="cofactor">
    <cofactor evidence="1 13">
        <name>pyridoxal 5'-phosphate</name>
        <dbReference type="ChEBI" id="CHEBI:597326"/>
    </cofactor>
</comment>
<feature type="binding site" description="via persulfide group" evidence="13">
    <location>
        <position position="332"/>
    </location>
    <ligand>
        <name>[2Fe-2S] cluster</name>
        <dbReference type="ChEBI" id="CHEBI:190135"/>
        <note>ligand shared with IscU</note>
    </ligand>
</feature>
<keyword evidence="7 13" id="KW-0479">Metal-binding</keyword>
<dbReference type="InterPro" id="IPR015424">
    <property type="entry name" value="PyrdxlP-dep_Trfase"/>
</dbReference>
<comment type="subcellular location">
    <subcellularLocation>
        <location evidence="13">Cytoplasm</location>
    </subcellularLocation>
</comment>
<keyword evidence="10 13" id="KW-0411">Iron-sulfur</keyword>
<feature type="domain" description="Aminotransferase class V" evidence="14">
    <location>
        <begin position="11"/>
        <end position="370"/>
    </location>
</feature>
<dbReference type="InterPro" id="IPR000192">
    <property type="entry name" value="Aminotrans_V_dom"/>
</dbReference>
<dbReference type="FunFam" id="3.90.1150.10:FF:000002">
    <property type="entry name" value="Cysteine desulfurase IscS"/>
    <property type="match status" value="1"/>
</dbReference>
<feature type="binding site" evidence="13">
    <location>
        <position position="159"/>
    </location>
    <ligand>
        <name>pyridoxal 5'-phosphate</name>
        <dbReference type="ChEBI" id="CHEBI:597326"/>
    </ligand>
</feature>
<dbReference type="GO" id="GO:0051537">
    <property type="term" value="F:2 iron, 2 sulfur cluster binding"/>
    <property type="evidence" value="ECO:0007669"/>
    <property type="project" value="UniProtKB-UniRule"/>
</dbReference>
<sequence length="408" mass="44886">MRHVLSSLRPIYMDYGATTPVDPRVADVMTRYLTESFGNPASRSHAYGWEAEEAVENARGHVAALLGADPREIIWTSGATEGNNLAIKGAATFYRGRGKHIVTQKTEHKAVLDTCRELERQGFEVTYLDVKDDGIIDLDDLRSALRPDTILVSIMMANNEIGTIQPVHEIGELCRERAILFHCDAVQAAGKIPIDLSTLKADLLTVTAHKVYGPKGVGALYVRRKPRVRIEAQIHGGGHERGMRSGTLPTHQIVGMGEAFRLAKLELHDEAERVGALRDLLLDGLRALEETYVNGSLDRRVPHNLNVSFNYVEGESLIMGVKGVAVSSGSACTSASLEPSFVLRALGRSDELAHSSIRFTLGRFTTEAEVLSVIRQVTETVTKLRELSPLWELHNEGIDVSTIQWAVH</sequence>
<dbReference type="GO" id="GO:0030170">
    <property type="term" value="F:pyridoxal phosphate binding"/>
    <property type="evidence" value="ECO:0007669"/>
    <property type="project" value="UniProtKB-UniRule"/>
</dbReference>
<dbReference type="InterPro" id="IPR016454">
    <property type="entry name" value="Cysteine_dSase"/>
</dbReference>
<evidence type="ECO:0000313" key="16">
    <source>
        <dbReference type="Proteomes" id="UP000297385"/>
    </source>
</evidence>
<dbReference type="NCBIfam" id="TIGR02006">
    <property type="entry name" value="IscS"/>
    <property type="match status" value="1"/>
</dbReference>
<dbReference type="Proteomes" id="UP000297385">
    <property type="component" value="Unassembled WGS sequence"/>
</dbReference>
<evidence type="ECO:0000256" key="8">
    <source>
        <dbReference type="ARBA" id="ARBA00022898"/>
    </source>
</evidence>
<comment type="catalytic activity">
    <reaction evidence="11 13">
        <text>(sulfur carrier)-H + L-cysteine = (sulfur carrier)-SH + L-alanine</text>
        <dbReference type="Rhea" id="RHEA:43892"/>
        <dbReference type="Rhea" id="RHEA-COMP:14737"/>
        <dbReference type="Rhea" id="RHEA-COMP:14739"/>
        <dbReference type="ChEBI" id="CHEBI:29917"/>
        <dbReference type="ChEBI" id="CHEBI:35235"/>
        <dbReference type="ChEBI" id="CHEBI:57972"/>
        <dbReference type="ChEBI" id="CHEBI:64428"/>
        <dbReference type="EC" id="2.8.1.7"/>
    </reaction>
</comment>
<dbReference type="GeneID" id="97310764"/>
<feature type="modified residue" description="N6-(pyridoxal phosphate)lysine" evidence="13">
    <location>
        <position position="210"/>
    </location>
</feature>
<evidence type="ECO:0000313" key="15">
    <source>
        <dbReference type="EMBL" id="TFE37801.1"/>
    </source>
</evidence>
<evidence type="ECO:0000256" key="12">
    <source>
        <dbReference type="ARBA" id="ARBA00072125"/>
    </source>
</evidence>
<feature type="binding site" evidence="13">
    <location>
        <begin position="207"/>
        <end position="209"/>
    </location>
    <ligand>
        <name>pyridoxal 5'-phosphate</name>
        <dbReference type="ChEBI" id="CHEBI:597326"/>
    </ligand>
</feature>